<name>A0A4R8A197_9ACTN</name>
<feature type="region of interest" description="Disordered" evidence="1">
    <location>
        <begin position="339"/>
        <end position="389"/>
    </location>
</feature>
<sequence>MPEYTRLSDLLRNLHDKVAAVMPDVPALKDEEQRYKYARWGRTRVRKDGVVQIGRRDRAVLRELAERAGPIEDAKLRQRTVAALQNVIAAQAQRLTNPVGNSEERFRPSIFIQEFGVNVSAGAVWGGVAGFMASTPPAQVLLFQPLRDVAQWVGRGVGGPAAGDTMQQMVLPPWATGVALGGALTVHLASETWSAMRNGDVLGRMTEKAWAQTYGAAICQAAGVDGRLPNLAEGFAEMQMRPGTQRALQLGQQFGESTGLSKPEALTRLVQSPANERARTLVGSLMERSALPSLPPGALDRVVDKVHKAIEGEAWRNPASTETSVVKKAVAALAEESVARGADTGAAESMRTALSAVPPAASSMKPNATDGARDNPSVSRQKHNPLHRG</sequence>
<evidence type="ECO:0000313" key="3">
    <source>
        <dbReference type="Proteomes" id="UP000295447"/>
    </source>
</evidence>
<feature type="compositionally biased region" description="Basic residues" evidence="1">
    <location>
        <begin position="380"/>
        <end position="389"/>
    </location>
</feature>
<dbReference type="EMBL" id="SODF01000001">
    <property type="protein sequence ID" value="TDW24182.1"/>
    <property type="molecule type" value="Genomic_DNA"/>
</dbReference>
<proteinExistence type="predicted"/>
<gene>
    <name evidence="2" type="ORF">EV650_3049</name>
</gene>
<accession>A0A4R8A197</accession>
<organism evidence="2 3">
    <name type="scientific">Kribbella kalugense</name>
    <dbReference type="NCBI Taxonomy" id="2512221"/>
    <lineage>
        <taxon>Bacteria</taxon>
        <taxon>Bacillati</taxon>
        <taxon>Actinomycetota</taxon>
        <taxon>Actinomycetes</taxon>
        <taxon>Propionibacteriales</taxon>
        <taxon>Kribbellaceae</taxon>
        <taxon>Kribbella</taxon>
    </lineage>
</organism>
<protein>
    <submittedName>
        <fullName evidence="2">Uncharacterized protein</fullName>
    </submittedName>
</protein>
<comment type="caution">
    <text evidence="2">The sequence shown here is derived from an EMBL/GenBank/DDBJ whole genome shotgun (WGS) entry which is preliminary data.</text>
</comment>
<dbReference type="RefSeq" id="WP_134119377.1">
    <property type="nucleotide sequence ID" value="NZ_SODF01000001.1"/>
</dbReference>
<reference evidence="2 3" key="1">
    <citation type="submission" date="2019-03" db="EMBL/GenBank/DDBJ databases">
        <title>Genomic Encyclopedia of Type Strains, Phase III (KMG-III): the genomes of soil and plant-associated and newly described type strains.</title>
        <authorList>
            <person name="Whitman W."/>
        </authorList>
    </citation>
    <scope>NUCLEOTIDE SEQUENCE [LARGE SCALE GENOMIC DNA]</scope>
    <source>
        <strain evidence="2 3">VKM Ac-2570</strain>
    </source>
</reference>
<dbReference type="AlphaFoldDB" id="A0A4R8A197"/>
<evidence type="ECO:0000313" key="2">
    <source>
        <dbReference type="EMBL" id="TDW24182.1"/>
    </source>
</evidence>
<dbReference type="Proteomes" id="UP000295447">
    <property type="component" value="Unassembled WGS sequence"/>
</dbReference>
<keyword evidence="3" id="KW-1185">Reference proteome</keyword>
<evidence type="ECO:0000256" key="1">
    <source>
        <dbReference type="SAM" id="MobiDB-lite"/>
    </source>
</evidence>